<organism evidence="3 4">
    <name type="scientific">Natronospira proteinivora</name>
    <dbReference type="NCBI Taxonomy" id="1807133"/>
    <lineage>
        <taxon>Bacteria</taxon>
        <taxon>Pseudomonadati</taxon>
        <taxon>Pseudomonadota</taxon>
        <taxon>Gammaproteobacteria</taxon>
        <taxon>Natronospirales</taxon>
        <taxon>Natronospiraceae</taxon>
        <taxon>Natronospira</taxon>
    </lineage>
</organism>
<keyword evidence="4" id="KW-1185">Reference proteome</keyword>
<dbReference type="Pfam" id="PF04972">
    <property type="entry name" value="BON"/>
    <property type="match status" value="1"/>
</dbReference>
<dbReference type="Proteomes" id="UP001523550">
    <property type="component" value="Unassembled WGS sequence"/>
</dbReference>
<evidence type="ECO:0000259" key="2">
    <source>
        <dbReference type="PROSITE" id="PS50914"/>
    </source>
</evidence>
<evidence type="ECO:0000313" key="4">
    <source>
        <dbReference type="Proteomes" id="UP001523550"/>
    </source>
</evidence>
<dbReference type="PROSITE" id="PS51257">
    <property type="entry name" value="PROKAR_LIPOPROTEIN"/>
    <property type="match status" value="1"/>
</dbReference>
<dbReference type="PROSITE" id="PS50914">
    <property type="entry name" value="BON"/>
    <property type="match status" value="1"/>
</dbReference>
<sequence length="117" mass="12652">MLKENRFFILLLICLMALSGCIGVGEVDPDDDRSIERAVRAEIRDSPARGSGSVNVDVEDGVVTLSGTVNDASGVGDAVLRAERIPGVERVITEIEFDGSEEPMERQGPEPEEPVQR</sequence>
<feature type="compositionally biased region" description="Basic and acidic residues" evidence="1">
    <location>
        <begin position="103"/>
        <end position="117"/>
    </location>
</feature>
<evidence type="ECO:0000256" key="1">
    <source>
        <dbReference type="SAM" id="MobiDB-lite"/>
    </source>
</evidence>
<feature type="region of interest" description="Disordered" evidence="1">
    <location>
        <begin position="96"/>
        <end position="117"/>
    </location>
</feature>
<protein>
    <submittedName>
        <fullName evidence="3">tRNA threonylcarbamoyladenosine modification (KEOPS) complex Pcc1 subunit</fullName>
    </submittedName>
</protein>
<name>A0ABT1G4N3_9GAMM</name>
<dbReference type="RefSeq" id="WP_253444185.1">
    <property type="nucleotide sequence ID" value="NZ_JALJYF010000001.1"/>
</dbReference>
<evidence type="ECO:0000313" key="3">
    <source>
        <dbReference type="EMBL" id="MCP1726241.1"/>
    </source>
</evidence>
<dbReference type="InterPro" id="IPR007055">
    <property type="entry name" value="BON_dom"/>
</dbReference>
<gene>
    <name evidence="3" type="ORF">J2T60_000206</name>
</gene>
<proteinExistence type="predicted"/>
<reference evidence="3 4" key="1">
    <citation type="submission" date="2022-03" db="EMBL/GenBank/DDBJ databases">
        <title>Genomic Encyclopedia of Type Strains, Phase III (KMG-III): the genomes of soil and plant-associated and newly described type strains.</title>
        <authorList>
            <person name="Whitman W."/>
        </authorList>
    </citation>
    <scope>NUCLEOTIDE SEQUENCE [LARGE SCALE GENOMIC DNA]</scope>
    <source>
        <strain evidence="3 4">BSker1</strain>
    </source>
</reference>
<feature type="domain" description="BON" evidence="2">
    <location>
        <begin position="31"/>
        <end position="99"/>
    </location>
</feature>
<accession>A0ABT1G4N3</accession>
<comment type="caution">
    <text evidence="3">The sequence shown here is derived from an EMBL/GenBank/DDBJ whole genome shotgun (WGS) entry which is preliminary data.</text>
</comment>
<dbReference type="Gene3D" id="3.30.1340.30">
    <property type="match status" value="1"/>
</dbReference>
<dbReference type="EMBL" id="JALJYF010000001">
    <property type="protein sequence ID" value="MCP1726241.1"/>
    <property type="molecule type" value="Genomic_DNA"/>
</dbReference>